<dbReference type="PANTHER" id="PTHR15811:SF5">
    <property type="entry name" value="MTH938 DOMAIN-CONTAINING PROTEIN"/>
    <property type="match status" value="1"/>
</dbReference>
<dbReference type="AlphaFoldDB" id="A0A7C4FE17"/>
<accession>A0A7C4FE17</accession>
<comment type="caution">
    <text evidence="1">The sequence shown here is derived from an EMBL/GenBank/DDBJ whole genome shotgun (WGS) entry which is preliminary data.</text>
</comment>
<reference evidence="1" key="1">
    <citation type="journal article" date="2020" name="mSystems">
        <title>Genome- and Community-Level Interaction Insights into Carbon Utilization and Element Cycling Functions of Hydrothermarchaeota in Hydrothermal Sediment.</title>
        <authorList>
            <person name="Zhou Z."/>
            <person name="Liu Y."/>
            <person name="Xu W."/>
            <person name="Pan J."/>
            <person name="Luo Z.H."/>
            <person name="Li M."/>
        </authorList>
    </citation>
    <scope>NUCLEOTIDE SEQUENCE [LARGE SCALE GENOMIC DNA]</scope>
    <source>
        <strain evidence="1">SpSt-735</strain>
    </source>
</reference>
<dbReference type="InterPro" id="IPR007523">
    <property type="entry name" value="NDUFAF3/AAMDC"/>
</dbReference>
<dbReference type="Pfam" id="PF04430">
    <property type="entry name" value="DUF498"/>
    <property type="match status" value="1"/>
</dbReference>
<evidence type="ECO:0000313" key="1">
    <source>
        <dbReference type="EMBL" id="HGI43269.1"/>
    </source>
</evidence>
<proteinExistence type="predicted"/>
<gene>
    <name evidence="1" type="ORF">ENV17_02630</name>
</gene>
<dbReference type="PANTHER" id="PTHR15811">
    <property type="entry name" value="MTH938 DOMAIN-CONTAINING PROTEIN"/>
    <property type="match status" value="1"/>
</dbReference>
<organism evidence="1">
    <name type="scientific">Thermofilum pendens</name>
    <dbReference type="NCBI Taxonomy" id="2269"/>
    <lineage>
        <taxon>Archaea</taxon>
        <taxon>Thermoproteota</taxon>
        <taxon>Thermoprotei</taxon>
        <taxon>Thermofilales</taxon>
        <taxon>Thermofilaceae</taxon>
        <taxon>Thermofilum</taxon>
    </lineage>
</organism>
<name>A0A7C4FE17_THEPE</name>
<dbReference type="InterPro" id="IPR036748">
    <property type="entry name" value="MTH938-like_sf"/>
</dbReference>
<sequence>MITSVNLIESYSFGRIRISGKEYSRDVVVTPDAVLDERWWRREGHALYVEDISRYVESYKPSVVVVGTGYFGVMKVSGEVEAYLREKGIELIAMDTRRAVEEYNKRAERGERVLGAFHLTC</sequence>
<dbReference type="SUPFAM" id="SSF64076">
    <property type="entry name" value="MTH938-like"/>
    <property type="match status" value="1"/>
</dbReference>
<dbReference type="EMBL" id="DTFI01000072">
    <property type="protein sequence ID" value="HGI43269.1"/>
    <property type="molecule type" value="Genomic_DNA"/>
</dbReference>
<dbReference type="Gene3D" id="3.40.1230.10">
    <property type="entry name" value="MTH938-like"/>
    <property type="match status" value="1"/>
</dbReference>
<protein>
    <submittedName>
        <fullName evidence="1">Uncharacterized protein</fullName>
    </submittedName>
</protein>
<dbReference type="GO" id="GO:0005737">
    <property type="term" value="C:cytoplasm"/>
    <property type="evidence" value="ECO:0007669"/>
    <property type="project" value="TreeGrafter"/>
</dbReference>